<organism evidence="2 3">
    <name type="scientific">Acidiphilium iwatense</name>
    <dbReference type="NCBI Taxonomy" id="768198"/>
    <lineage>
        <taxon>Bacteria</taxon>
        <taxon>Pseudomonadati</taxon>
        <taxon>Pseudomonadota</taxon>
        <taxon>Alphaproteobacteria</taxon>
        <taxon>Acetobacterales</taxon>
        <taxon>Acidocellaceae</taxon>
        <taxon>Acidiphilium</taxon>
    </lineage>
</organism>
<dbReference type="RefSeq" id="WP_235704878.1">
    <property type="nucleotide sequence ID" value="NZ_JAKGBZ010000027.1"/>
</dbReference>
<evidence type="ECO:0000313" key="2">
    <source>
        <dbReference type="EMBL" id="MCF3947626.1"/>
    </source>
</evidence>
<dbReference type="EMBL" id="JAKGBZ010000027">
    <property type="protein sequence ID" value="MCF3947626.1"/>
    <property type="molecule type" value="Genomic_DNA"/>
</dbReference>
<sequence>MQKLQQNMSELWMFFNLHNPNACPEASCRSGRHDERVMTDKLLRIDYETSLRRRASRAAEAIHRAANPGAGTPSPDCHHARVANAGAAVGTNPYRPKIP</sequence>
<evidence type="ECO:0008006" key="4">
    <source>
        <dbReference type="Google" id="ProtNLM"/>
    </source>
</evidence>
<feature type="region of interest" description="Disordered" evidence="1">
    <location>
        <begin position="65"/>
        <end position="99"/>
    </location>
</feature>
<protein>
    <recommendedName>
        <fullName evidence="4">Transposase</fullName>
    </recommendedName>
</protein>
<keyword evidence="3" id="KW-1185">Reference proteome</keyword>
<proteinExistence type="predicted"/>
<dbReference type="Proteomes" id="UP001521209">
    <property type="component" value="Unassembled WGS sequence"/>
</dbReference>
<name>A0ABS9DY06_9PROT</name>
<evidence type="ECO:0000256" key="1">
    <source>
        <dbReference type="SAM" id="MobiDB-lite"/>
    </source>
</evidence>
<accession>A0ABS9DY06</accession>
<comment type="caution">
    <text evidence="2">The sequence shown here is derived from an EMBL/GenBank/DDBJ whole genome shotgun (WGS) entry which is preliminary data.</text>
</comment>
<evidence type="ECO:0000313" key="3">
    <source>
        <dbReference type="Proteomes" id="UP001521209"/>
    </source>
</evidence>
<gene>
    <name evidence="2" type="ORF">L2A60_13160</name>
</gene>
<reference evidence="2 3" key="1">
    <citation type="submission" date="2022-01" db="EMBL/GenBank/DDBJ databases">
        <authorList>
            <person name="Won M."/>
            <person name="Kim S.-J."/>
            <person name="Kwon S.-W."/>
        </authorList>
    </citation>
    <scope>NUCLEOTIDE SEQUENCE [LARGE SCALE GENOMIC DNA]</scope>
    <source>
        <strain evidence="2 3">KCTC 23505</strain>
    </source>
</reference>